<sequence length="68" mass="7192">MAKSSKSSGGSSRSAVTGKFVTAKYAKSHVATSRVTERGMQAAHVQFRPSVRPSSSRIQPPTNSQPDS</sequence>
<feature type="compositionally biased region" description="Polar residues" evidence="1">
    <location>
        <begin position="52"/>
        <end position="68"/>
    </location>
</feature>
<dbReference type="PATRIC" id="fig|465820.4.peg.1247"/>
<evidence type="ECO:0000256" key="1">
    <source>
        <dbReference type="SAM" id="MobiDB-lite"/>
    </source>
</evidence>
<accession>A0A147DRX2</accession>
<name>A0A147DRX2_9MICO</name>
<dbReference type="AlphaFoldDB" id="A0A147DRX2"/>
<feature type="compositionally biased region" description="Low complexity" evidence="1">
    <location>
        <begin position="1"/>
        <end position="14"/>
    </location>
</feature>
<feature type="region of interest" description="Disordered" evidence="1">
    <location>
        <begin position="46"/>
        <end position="68"/>
    </location>
</feature>
<feature type="region of interest" description="Disordered" evidence="1">
    <location>
        <begin position="1"/>
        <end position="20"/>
    </location>
</feature>
<proteinExistence type="predicted"/>
<protein>
    <submittedName>
        <fullName evidence="2">Uncharacterized protein</fullName>
    </submittedName>
</protein>
<dbReference type="EMBL" id="LDRC01000027">
    <property type="protein sequence ID" value="KTR52584.1"/>
    <property type="molecule type" value="Genomic_DNA"/>
</dbReference>
<organism evidence="2 3">
    <name type="scientific">Curtobacterium oceanosedimentum</name>
    <dbReference type="NCBI Taxonomy" id="465820"/>
    <lineage>
        <taxon>Bacteria</taxon>
        <taxon>Bacillati</taxon>
        <taxon>Actinomycetota</taxon>
        <taxon>Actinomycetes</taxon>
        <taxon>Micrococcales</taxon>
        <taxon>Microbacteriaceae</taxon>
        <taxon>Curtobacterium</taxon>
    </lineage>
</organism>
<evidence type="ECO:0000313" key="3">
    <source>
        <dbReference type="Proteomes" id="UP000072763"/>
    </source>
</evidence>
<reference evidence="2 3" key="1">
    <citation type="journal article" date="2016" name="Front. Microbiol.">
        <title>Genomic Resource of Rice Seed Associated Bacteria.</title>
        <authorList>
            <person name="Midha S."/>
            <person name="Bansal K."/>
            <person name="Sharma S."/>
            <person name="Kumar N."/>
            <person name="Patil P.P."/>
            <person name="Chaudhry V."/>
            <person name="Patil P.B."/>
        </authorList>
    </citation>
    <scope>NUCLEOTIDE SEQUENCE [LARGE SCALE GENOMIC DNA]</scope>
    <source>
        <strain evidence="2 3">NS359</strain>
    </source>
</reference>
<gene>
    <name evidence="2" type="ORF">NS359_05940</name>
</gene>
<comment type="caution">
    <text evidence="2">The sequence shown here is derived from an EMBL/GenBank/DDBJ whole genome shotgun (WGS) entry which is preliminary data.</text>
</comment>
<dbReference type="RefSeq" id="WP_058749372.1">
    <property type="nucleotide sequence ID" value="NZ_LDRC01000027.1"/>
</dbReference>
<evidence type="ECO:0000313" key="2">
    <source>
        <dbReference type="EMBL" id="KTR52584.1"/>
    </source>
</evidence>
<dbReference type="Proteomes" id="UP000072763">
    <property type="component" value="Unassembled WGS sequence"/>
</dbReference>